<dbReference type="SUPFAM" id="SSF54001">
    <property type="entry name" value="Cysteine proteinases"/>
    <property type="match status" value="1"/>
</dbReference>
<keyword evidence="5" id="KW-0788">Thiol protease</keyword>
<dbReference type="InterPro" id="IPR000668">
    <property type="entry name" value="Peptidase_C1A_C"/>
</dbReference>
<reference evidence="12" key="1">
    <citation type="journal article" date="2009" name="Nature">
        <title>The Schistosoma japonicum genome reveals features of host-parasite interplay.</title>
        <authorList>
            <person name="Liu F."/>
            <person name="Zhou Y."/>
            <person name="Wang Z.Q."/>
            <person name="Lu G."/>
            <person name="Zheng H."/>
            <person name="Brindley P.J."/>
            <person name="McManus D.P."/>
            <person name="Blair D."/>
            <person name="Zhang Q.H."/>
            <person name="Zhong Y."/>
            <person name="Wang S."/>
            <person name="Han Z.G."/>
            <person name="Chen Z."/>
        </authorList>
    </citation>
    <scope>NUCLEOTIDE SEQUENCE</scope>
    <source>
        <strain evidence="12">Anhui</strain>
    </source>
</reference>
<dbReference type="PANTHER" id="PTHR12411">
    <property type="entry name" value="CYSTEINE PROTEASE FAMILY C1-RELATED"/>
    <property type="match status" value="1"/>
</dbReference>
<dbReference type="EMBL" id="FN313809">
    <property type="protein sequence ID" value="CAX69543.1"/>
    <property type="molecule type" value="mRNA"/>
</dbReference>
<feature type="domain" description="Peptidase C1A papain C-terminal" evidence="11">
    <location>
        <begin position="84"/>
        <end position="333"/>
    </location>
</feature>
<proteinExistence type="evidence at transcript level"/>
<evidence type="ECO:0000256" key="3">
    <source>
        <dbReference type="ARBA" id="ARBA00022729"/>
    </source>
</evidence>
<keyword evidence="3 10" id="KW-0732">Signal</keyword>
<keyword evidence="4 12" id="KW-0378">Hydrolase</keyword>
<dbReference type="GO" id="GO:0008234">
    <property type="term" value="F:cysteine-type peptidase activity"/>
    <property type="evidence" value="ECO:0007669"/>
    <property type="project" value="UniProtKB-KW"/>
</dbReference>
<dbReference type="CDD" id="cd02620">
    <property type="entry name" value="Peptidase_C1A_CathepsinB"/>
    <property type="match status" value="1"/>
</dbReference>
<protein>
    <recommendedName>
        <fullName evidence="9">Cathepsin B-like cysteine proteinase</fullName>
    </recommendedName>
</protein>
<keyword evidence="6" id="KW-0865">Zymogen</keyword>
<accession>C1L4B5</accession>
<evidence type="ECO:0000256" key="1">
    <source>
        <dbReference type="ARBA" id="ARBA00008455"/>
    </source>
</evidence>
<evidence type="ECO:0000256" key="10">
    <source>
        <dbReference type="SAM" id="SignalP"/>
    </source>
</evidence>
<evidence type="ECO:0000256" key="9">
    <source>
        <dbReference type="ARBA" id="ARBA00073107"/>
    </source>
</evidence>
<evidence type="ECO:0000313" key="12">
    <source>
        <dbReference type="EMBL" id="CAX69543.1"/>
    </source>
</evidence>
<dbReference type="AlphaFoldDB" id="C1L4B5"/>
<evidence type="ECO:0000256" key="6">
    <source>
        <dbReference type="ARBA" id="ARBA00023145"/>
    </source>
</evidence>
<dbReference type="InterPro" id="IPR025661">
    <property type="entry name" value="Pept_asp_AS"/>
</dbReference>
<evidence type="ECO:0000256" key="4">
    <source>
        <dbReference type="ARBA" id="ARBA00022801"/>
    </source>
</evidence>
<comment type="similarity">
    <text evidence="1">Belongs to the peptidase C1 family.</text>
</comment>
<reference evidence="12" key="2">
    <citation type="submission" date="2009-03" db="EMBL/GenBank/DDBJ databases">
        <authorList>
            <person name="Gang L."/>
        </authorList>
    </citation>
    <scope>NUCLEOTIDE SEQUENCE</scope>
    <source>
        <strain evidence="12">Anhui</strain>
    </source>
</reference>
<dbReference type="FunFam" id="3.90.70.10:FF:000031">
    <property type="entry name" value="Cathepsin B"/>
    <property type="match status" value="1"/>
</dbReference>
<dbReference type="Gene3D" id="3.90.70.10">
    <property type="entry name" value="Cysteine proteinases"/>
    <property type="match status" value="1"/>
</dbReference>
<dbReference type="Pfam" id="PF00112">
    <property type="entry name" value="Peptidase_C1"/>
    <property type="match status" value="1"/>
</dbReference>
<dbReference type="SMART" id="SM00645">
    <property type="entry name" value="Pept_C1"/>
    <property type="match status" value="1"/>
</dbReference>
<dbReference type="PROSITE" id="PS00640">
    <property type="entry name" value="THIOL_PROTEASE_ASN"/>
    <property type="match status" value="1"/>
</dbReference>
<keyword evidence="7" id="KW-1015">Disulfide bond</keyword>
<organism evidence="12">
    <name type="scientific">Schistosoma japonicum</name>
    <name type="common">Blood fluke</name>
    <dbReference type="NCBI Taxonomy" id="6182"/>
    <lineage>
        <taxon>Eukaryota</taxon>
        <taxon>Metazoa</taxon>
        <taxon>Spiralia</taxon>
        <taxon>Lophotrochozoa</taxon>
        <taxon>Platyhelminthes</taxon>
        <taxon>Trematoda</taxon>
        <taxon>Digenea</taxon>
        <taxon>Strigeidida</taxon>
        <taxon>Schistosomatoidea</taxon>
        <taxon>Schistosomatidae</taxon>
        <taxon>Schistosoma</taxon>
    </lineage>
</organism>
<feature type="chain" id="PRO_5018539096" description="Cathepsin B-like cysteine proteinase" evidence="10">
    <location>
        <begin position="20"/>
        <end position="337"/>
    </location>
</feature>
<dbReference type="InterPro" id="IPR013128">
    <property type="entry name" value="Peptidase_C1A"/>
</dbReference>
<dbReference type="InterPro" id="IPR038765">
    <property type="entry name" value="Papain-like_cys_pep_sf"/>
</dbReference>
<evidence type="ECO:0000259" key="11">
    <source>
        <dbReference type="SMART" id="SM00645"/>
    </source>
</evidence>
<evidence type="ECO:0000256" key="5">
    <source>
        <dbReference type="ARBA" id="ARBA00022807"/>
    </source>
</evidence>
<dbReference type="GO" id="GO:0006508">
    <property type="term" value="P:proteolysis"/>
    <property type="evidence" value="ECO:0007669"/>
    <property type="project" value="UniProtKB-KW"/>
</dbReference>
<keyword evidence="2" id="KW-0645">Protease</keyword>
<evidence type="ECO:0000256" key="7">
    <source>
        <dbReference type="ARBA" id="ARBA00023157"/>
    </source>
</evidence>
<evidence type="ECO:0000256" key="2">
    <source>
        <dbReference type="ARBA" id="ARBA00022670"/>
    </source>
</evidence>
<feature type="signal peptide" evidence="10">
    <location>
        <begin position="1"/>
        <end position="19"/>
    </location>
</feature>
<name>C1L4B5_SCHJA</name>
<evidence type="ECO:0000256" key="8">
    <source>
        <dbReference type="ARBA" id="ARBA00055576"/>
    </source>
</evidence>
<comment type="function">
    <text evidence="8">Thiol protease. Has a role as a digestive enzyme.</text>
</comment>
<sequence>MYISILSIYLLLYLKVCNSKQWETFFDEQIRFLNNHPSSGLKASKHNRFTAISDVYSALEYYGEKQFRHHILPIISHDDDNILLPDYFDSREQWKNCPSIKRIYDQSQCYSSWAMASVAAISDRICIQTNGTVKVELSAIELVSCCSKCAVGCNFGYSESAWYYWVENGLVTGESNGNNSGCLPYPFPKCDHGSSDSYPMCGYVVYTPPVCNGTCRPGYPIPYNDDKHFGKSAYQVKQNESDIRREIMLYGPVEASIFIYDDFVDYKSGVYKHLTGRLITIQSVRIIGWGIENGIPYWLCANSWNEEWGLNGFFKILRGSNECEIEAFVNAGRVDMK</sequence>